<dbReference type="OrthoDB" id="641593at2759"/>
<name>A0A6A4NQV2_LUPAL</name>
<accession>A0A6A4NQV2</accession>
<sequence length="204" mass="23282">MSSVRSNRIFLFIFFFLIISTISPSHSFSFSSYFLYQNLFSLSHTLLISVSNLRASRGDVAGAARAKAIADKLEDGPGFGFWKILWSVIWNWKDFSVMELYDIVSDMNELVKNLNELNRLKSVAEKSMWVTRNYEEVLDLFKSLSHKLLKAFGNSEVVREVVETVQIEVVEGGLLRDCLELGSNDLKALIQVAQNLFQTSWHPC</sequence>
<gene>
    <name evidence="2" type="ORF">Lalb_Chr18g0055011</name>
</gene>
<organism evidence="2 3">
    <name type="scientific">Lupinus albus</name>
    <name type="common">White lupine</name>
    <name type="synonym">Lupinus termis</name>
    <dbReference type="NCBI Taxonomy" id="3870"/>
    <lineage>
        <taxon>Eukaryota</taxon>
        <taxon>Viridiplantae</taxon>
        <taxon>Streptophyta</taxon>
        <taxon>Embryophyta</taxon>
        <taxon>Tracheophyta</taxon>
        <taxon>Spermatophyta</taxon>
        <taxon>Magnoliopsida</taxon>
        <taxon>eudicotyledons</taxon>
        <taxon>Gunneridae</taxon>
        <taxon>Pentapetalae</taxon>
        <taxon>rosids</taxon>
        <taxon>fabids</taxon>
        <taxon>Fabales</taxon>
        <taxon>Fabaceae</taxon>
        <taxon>Papilionoideae</taxon>
        <taxon>50 kb inversion clade</taxon>
        <taxon>genistoids sensu lato</taxon>
        <taxon>core genistoids</taxon>
        <taxon>Genisteae</taxon>
        <taxon>Lupinus</taxon>
    </lineage>
</organism>
<feature type="chain" id="PRO_5025418322" evidence="1">
    <location>
        <begin position="28"/>
        <end position="204"/>
    </location>
</feature>
<dbReference type="Proteomes" id="UP000447434">
    <property type="component" value="Chromosome 18"/>
</dbReference>
<keyword evidence="1" id="KW-0732">Signal</keyword>
<dbReference type="AlphaFoldDB" id="A0A6A4NQV2"/>
<evidence type="ECO:0000313" key="3">
    <source>
        <dbReference type="Proteomes" id="UP000447434"/>
    </source>
</evidence>
<dbReference type="EMBL" id="WOCE01000018">
    <property type="protein sequence ID" value="KAE9594553.1"/>
    <property type="molecule type" value="Genomic_DNA"/>
</dbReference>
<proteinExistence type="predicted"/>
<keyword evidence="3" id="KW-1185">Reference proteome</keyword>
<protein>
    <submittedName>
        <fullName evidence="2">Uncharacterized protein</fullName>
    </submittedName>
</protein>
<comment type="caution">
    <text evidence="2">The sequence shown here is derived from an EMBL/GenBank/DDBJ whole genome shotgun (WGS) entry which is preliminary data.</text>
</comment>
<feature type="signal peptide" evidence="1">
    <location>
        <begin position="1"/>
        <end position="27"/>
    </location>
</feature>
<evidence type="ECO:0000313" key="2">
    <source>
        <dbReference type="EMBL" id="KAE9594553.1"/>
    </source>
</evidence>
<dbReference type="PANTHER" id="PTHR36806">
    <property type="entry name" value="ADENINE PHOSPHORIBOSYLTRANSFERASE"/>
    <property type="match status" value="1"/>
</dbReference>
<reference evidence="3" key="1">
    <citation type="journal article" date="2020" name="Nat. Commun.">
        <title>Genome sequence of the cluster root forming white lupin.</title>
        <authorList>
            <person name="Hufnagel B."/>
            <person name="Marques A."/>
            <person name="Soriano A."/>
            <person name="Marques L."/>
            <person name="Divol F."/>
            <person name="Doumas P."/>
            <person name="Sallet E."/>
            <person name="Mancinotti D."/>
            <person name="Carrere S."/>
            <person name="Marande W."/>
            <person name="Arribat S."/>
            <person name="Keller J."/>
            <person name="Huneau C."/>
            <person name="Blein T."/>
            <person name="Aime D."/>
            <person name="Laguerre M."/>
            <person name="Taylor J."/>
            <person name="Schubert V."/>
            <person name="Nelson M."/>
            <person name="Geu-Flores F."/>
            <person name="Crespi M."/>
            <person name="Gallardo-Guerrero K."/>
            <person name="Delaux P.-M."/>
            <person name="Salse J."/>
            <person name="Berges H."/>
            <person name="Guyot R."/>
            <person name="Gouzy J."/>
            <person name="Peret B."/>
        </authorList>
    </citation>
    <scope>NUCLEOTIDE SEQUENCE [LARGE SCALE GENOMIC DNA]</scope>
    <source>
        <strain evidence="3">cv. Amiga</strain>
    </source>
</reference>
<evidence type="ECO:0000256" key="1">
    <source>
        <dbReference type="SAM" id="SignalP"/>
    </source>
</evidence>